<keyword evidence="1" id="KW-0805">Transcription regulation</keyword>
<proteinExistence type="predicted"/>
<dbReference type="Pfam" id="PF00440">
    <property type="entry name" value="TetR_N"/>
    <property type="match status" value="1"/>
</dbReference>
<dbReference type="PANTHER" id="PTHR47506:SF10">
    <property type="entry name" value="TRANSCRIPTIONAL REGULATORY PROTEIN"/>
    <property type="match status" value="1"/>
</dbReference>
<evidence type="ECO:0000313" key="6">
    <source>
        <dbReference type="EMBL" id="MBK1840650.1"/>
    </source>
</evidence>
<comment type="caution">
    <text evidence="6">The sequence shown here is derived from an EMBL/GenBank/DDBJ whole genome shotgun (WGS) entry which is preliminary data.</text>
</comment>
<gene>
    <name evidence="6" type="ORF">JHL17_24915</name>
</gene>
<dbReference type="Pfam" id="PF16925">
    <property type="entry name" value="TetR_C_13"/>
    <property type="match status" value="1"/>
</dbReference>
<sequence>MSNPASPNRSRPMGRPRSFDMEAVLARAVPVFREHGYDGASIDHLREATGLTSGSLYKAFKDKRHVFSAAFSHYVKDRRQQLAQRLGGALTGRERIAETLRFYLESASGTEGRQGCLVLASLIEATTLDDPLRDALREALDGNRTAILTSLRDGQRDGSIRGDLAVEPCADLLLSLLQGLRAVGKLHDPADHAALVATALKMLD</sequence>
<feature type="DNA-binding region" description="H-T-H motif" evidence="4">
    <location>
        <begin position="41"/>
        <end position="60"/>
    </location>
</feature>
<evidence type="ECO:0000259" key="5">
    <source>
        <dbReference type="PROSITE" id="PS50977"/>
    </source>
</evidence>
<dbReference type="Proteomes" id="UP000652760">
    <property type="component" value="Unassembled WGS sequence"/>
</dbReference>
<feature type="domain" description="HTH tetR-type" evidence="5">
    <location>
        <begin position="18"/>
        <end position="78"/>
    </location>
</feature>
<evidence type="ECO:0000313" key="7">
    <source>
        <dbReference type="Proteomes" id="UP000652760"/>
    </source>
</evidence>
<dbReference type="InterPro" id="IPR009057">
    <property type="entry name" value="Homeodomain-like_sf"/>
</dbReference>
<dbReference type="PRINTS" id="PR00455">
    <property type="entry name" value="HTHTETR"/>
</dbReference>
<evidence type="ECO:0000256" key="4">
    <source>
        <dbReference type="PROSITE-ProRule" id="PRU00335"/>
    </source>
</evidence>
<dbReference type="SUPFAM" id="SSF46689">
    <property type="entry name" value="Homeodomain-like"/>
    <property type="match status" value="1"/>
</dbReference>
<dbReference type="InterPro" id="IPR023772">
    <property type="entry name" value="DNA-bd_HTH_TetR-type_CS"/>
</dbReference>
<reference evidence="7" key="1">
    <citation type="submission" date="2021-01" db="EMBL/GenBank/DDBJ databases">
        <title>Genome public.</title>
        <authorList>
            <person name="Liu C."/>
            <person name="Sun Q."/>
        </authorList>
    </citation>
    <scope>NUCLEOTIDE SEQUENCE [LARGE SCALE GENOMIC DNA]</scope>
    <source>
        <strain evidence="7">YIM B02556</strain>
    </source>
</reference>
<keyword evidence="7" id="KW-1185">Reference proteome</keyword>
<dbReference type="InterPro" id="IPR036271">
    <property type="entry name" value="Tet_transcr_reg_TetR-rel_C_sf"/>
</dbReference>
<evidence type="ECO:0000256" key="3">
    <source>
        <dbReference type="ARBA" id="ARBA00023163"/>
    </source>
</evidence>
<dbReference type="InterPro" id="IPR001647">
    <property type="entry name" value="HTH_TetR"/>
</dbReference>
<organism evidence="6 7">
    <name type="scientific">Azospirillum endophyticum</name>
    <dbReference type="NCBI Taxonomy" id="2800326"/>
    <lineage>
        <taxon>Bacteria</taxon>
        <taxon>Pseudomonadati</taxon>
        <taxon>Pseudomonadota</taxon>
        <taxon>Alphaproteobacteria</taxon>
        <taxon>Rhodospirillales</taxon>
        <taxon>Azospirillaceae</taxon>
        <taxon>Azospirillum</taxon>
    </lineage>
</organism>
<keyword evidence="2 4" id="KW-0238">DNA-binding</keyword>
<dbReference type="Gene3D" id="1.10.10.60">
    <property type="entry name" value="Homeodomain-like"/>
    <property type="match status" value="1"/>
</dbReference>
<evidence type="ECO:0000256" key="1">
    <source>
        <dbReference type="ARBA" id="ARBA00023015"/>
    </source>
</evidence>
<dbReference type="SUPFAM" id="SSF48498">
    <property type="entry name" value="Tetracyclin repressor-like, C-terminal domain"/>
    <property type="match status" value="1"/>
</dbReference>
<evidence type="ECO:0000256" key="2">
    <source>
        <dbReference type="ARBA" id="ARBA00023125"/>
    </source>
</evidence>
<keyword evidence="3" id="KW-0804">Transcription</keyword>
<dbReference type="PROSITE" id="PS01081">
    <property type="entry name" value="HTH_TETR_1"/>
    <property type="match status" value="1"/>
</dbReference>
<name>A0ABS1FB54_9PROT</name>
<dbReference type="Gene3D" id="1.10.357.10">
    <property type="entry name" value="Tetracycline Repressor, domain 2"/>
    <property type="match status" value="1"/>
</dbReference>
<dbReference type="PROSITE" id="PS50977">
    <property type="entry name" value="HTH_TETR_2"/>
    <property type="match status" value="1"/>
</dbReference>
<protein>
    <submittedName>
        <fullName evidence="6">TetR/AcrR family transcriptional regulator</fullName>
    </submittedName>
</protein>
<dbReference type="PANTHER" id="PTHR47506">
    <property type="entry name" value="TRANSCRIPTIONAL REGULATORY PROTEIN"/>
    <property type="match status" value="1"/>
</dbReference>
<dbReference type="InterPro" id="IPR011075">
    <property type="entry name" value="TetR_C"/>
</dbReference>
<dbReference type="EMBL" id="JAENHM010000067">
    <property type="protein sequence ID" value="MBK1840650.1"/>
    <property type="molecule type" value="Genomic_DNA"/>
</dbReference>
<accession>A0ABS1FB54</accession>